<dbReference type="GO" id="GO:0015074">
    <property type="term" value="P:DNA integration"/>
    <property type="evidence" value="ECO:0007669"/>
    <property type="project" value="InterPro"/>
</dbReference>
<gene>
    <name evidence="12" type="ORF">ISN45_Aa05g009890</name>
</gene>
<keyword evidence="6" id="KW-0695">RNA-directed DNA polymerase</keyword>
<feature type="region of interest" description="Disordered" evidence="9">
    <location>
        <begin position="193"/>
        <end position="242"/>
    </location>
</feature>
<dbReference type="GO" id="GO:0016787">
    <property type="term" value="F:hydrolase activity"/>
    <property type="evidence" value="ECO:0007669"/>
    <property type="project" value="UniProtKB-KW"/>
</dbReference>
<dbReference type="FunFam" id="3.10.20.370:FF:000001">
    <property type="entry name" value="Retrovirus-related Pol polyprotein from transposon 17.6-like protein"/>
    <property type="match status" value="1"/>
</dbReference>
<dbReference type="Pfam" id="PF13650">
    <property type="entry name" value="Asp_protease_2"/>
    <property type="match status" value="1"/>
</dbReference>
<feature type="region of interest" description="Disordered" evidence="9">
    <location>
        <begin position="4973"/>
        <end position="5099"/>
    </location>
</feature>
<feature type="compositionally biased region" description="Polar residues" evidence="9">
    <location>
        <begin position="3481"/>
        <end position="3494"/>
    </location>
</feature>
<dbReference type="Pfam" id="PF00078">
    <property type="entry name" value="RVT_1"/>
    <property type="match status" value="1"/>
</dbReference>
<feature type="compositionally biased region" description="Basic residues" evidence="9">
    <location>
        <begin position="226"/>
        <end position="235"/>
    </location>
</feature>
<dbReference type="EMBL" id="JAEFBK010000010">
    <property type="protein sequence ID" value="KAG7559391.1"/>
    <property type="molecule type" value="Genomic_DNA"/>
</dbReference>
<feature type="region of interest" description="Disordered" evidence="9">
    <location>
        <begin position="1954"/>
        <end position="1976"/>
    </location>
</feature>
<dbReference type="GO" id="GO:0003676">
    <property type="term" value="F:nucleic acid binding"/>
    <property type="evidence" value="ECO:0007669"/>
    <property type="project" value="InterPro"/>
</dbReference>
<feature type="compositionally biased region" description="Low complexity" evidence="9">
    <location>
        <begin position="1954"/>
        <end position="1968"/>
    </location>
</feature>
<protein>
    <submittedName>
        <fullName evidence="12">Ribonuclease H-like superfamily</fullName>
    </submittedName>
</protein>
<dbReference type="InterPro" id="IPR005162">
    <property type="entry name" value="Retrotrans_gag_dom"/>
</dbReference>
<feature type="compositionally biased region" description="Low complexity" evidence="9">
    <location>
        <begin position="2996"/>
        <end position="3008"/>
    </location>
</feature>
<dbReference type="Pfam" id="PF24626">
    <property type="entry name" value="SH3_Tf2-1"/>
    <property type="match status" value="1"/>
</dbReference>
<keyword evidence="7" id="KW-0862">Zinc</keyword>
<dbReference type="CDD" id="cd00303">
    <property type="entry name" value="retropepsin_like"/>
    <property type="match status" value="3"/>
</dbReference>
<feature type="region of interest" description="Disordered" evidence="9">
    <location>
        <begin position="5130"/>
        <end position="5179"/>
    </location>
</feature>
<feature type="compositionally biased region" description="Basic and acidic residues" evidence="9">
    <location>
        <begin position="848"/>
        <end position="858"/>
    </location>
</feature>
<feature type="compositionally biased region" description="Basic and acidic residues" evidence="9">
    <location>
        <begin position="4485"/>
        <end position="4494"/>
    </location>
</feature>
<dbReference type="PROSITE" id="PS50994">
    <property type="entry name" value="INTEGRASE"/>
    <property type="match status" value="2"/>
</dbReference>
<dbReference type="InterPro" id="IPR041373">
    <property type="entry name" value="RT_RNaseH"/>
</dbReference>
<dbReference type="CDD" id="cd01647">
    <property type="entry name" value="RT_LTR"/>
    <property type="match status" value="2"/>
</dbReference>
<dbReference type="GO" id="GO:0004519">
    <property type="term" value="F:endonuclease activity"/>
    <property type="evidence" value="ECO:0007669"/>
    <property type="project" value="UniProtKB-KW"/>
</dbReference>
<proteinExistence type="predicted"/>
<accession>A0A8T1ZMC0</accession>
<dbReference type="Pfam" id="PF03732">
    <property type="entry name" value="Retrotrans_gag"/>
    <property type="match status" value="2"/>
</dbReference>
<dbReference type="InterPro" id="IPR001878">
    <property type="entry name" value="Znf_CCHC"/>
</dbReference>
<feature type="compositionally biased region" description="Basic residues" evidence="9">
    <location>
        <begin position="4553"/>
        <end position="4564"/>
    </location>
</feature>
<feature type="region of interest" description="Disordered" evidence="9">
    <location>
        <begin position="2746"/>
        <end position="2768"/>
    </location>
</feature>
<feature type="domain" description="Integrase catalytic" evidence="11">
    <location>
        <begin position="4195"/>
        <end position="4304"/>
    </location>
</feature>
<dbReference type="FunFam" id="3.30.420.10:FF:000032">
    <property type="entry name" value="Retrovirus-related Pol polyprotein from transposon 297-like Protein"/>
    <property type="match status" value="1"/>
</dbReference>
<keyword evidence="1" id="KW-0808">Transferase</keyword>
<feature type="compositionally biased region" description="Acidic residues" evidence="9">
    <location>
        <begin position="4900"/>
        <end position="4909"/>
    </location>
</feature>
<name>A0A8T1ZMC0_9BRAS</name>
<dbReference type="Pfam" id="PF17917">
    <property type="entry name" value="RT_RNaseH"/>
    <property type="match status" value="2"/>
</dbReference>
<dbReference type="GO" id="GO:0003964">
    <property type="term" value="F:RNA-directed DNA polymerase activity"/>
    <property type="evidence" value="ECO:0007669"/>
    <property type="project" value="UniProtKB-KW"/>
</dbReference>
<dbReference type="PROSITE" id="PS50158">
    <property type="entry name" value="ZF_CCHC"/>
    <property type="match status" value="1"/>
</dbReference>
<feature type="region of interest" description="Disordered" evidence="9">
    <location>
        <begin position="102"/>
        <end position="161"/>
    </location>
</feature>
<keyword evidence="3" id="KW-0540">Nuclease</keyword>
<feature type="compositionally biased region" description="Basic and acidic residues" evidence="9">
    <location>
        <begin position="437"/>
        <end position="466"/>
    </location>
</feature>
<feature type="region of interest" description="Disordered" evidence="9">
    <location>
        <begin position="418"/>
        <end position="466"/>
    </location>
</feature>
<evidence type="ECO:0000259" key="10">
    <source>
        <dbReference type="PROSITE" id="PS50158"/>
    </source>
</evidence>
<evidence type="ECO:0000256" key="6">
    <source>
        <dbReference type="ARBA" id="ARBA00022918"/>
    </source>
</evidence>
<dbReference type="InterPro" id="IPR004312">
    <property type="entry name" value="ATHILA_Orf1_C"/>
</dbReference>
<dbReference type="CDD" id="cd09274">
    <property type="entry name" value="RNase_HI_RT_Ty3"/>
    <property type="match status" value="2"/>
</dbReference>
<feature type="region of interest" description="Disordered" evidence="9">
    <location>
        <begin position="4887"/>
        <end position="4909"/>
    </location>
</feature>
<feature type="coiled-coil region" evidence="8">
    <location>
        <begin position="2520"/>
        <end position="2554"/>
    </location>
</feature>
<dbReference type="InterPro" id="IPR000477">
    <property type="entry name" value="RT_dom"/>
</dbReference>
<feature type="compositionally biased region" description="Polar residues" evidence="9">
    <location>
        <begin position="2981"/>
        <end position="2990"/>
    </location>
</feature>
<feature type="compositionally biased region" description="Low complexity" evidence="9">
    <location>
        <begin position="103"/>
        <end position="112"/>
    </location>
</feature>
<feature type="compositionally biased region" description="Polar residues" evidence="9">
    <location>
        <begin position="5078"/>
        <end position="5099"/>
    </location>
</feature>
<keyword evidence="7" id="KW-0863">Zinc-finger</keyword>
<feature type="region of interest" description="Disordered" evidence="9">
    <location>
        <begin position="924"/>
        <end position="959"/>
    </location>
</feature>
<keyword evidence="8" id="KW-0175">Coiled coil</keyword>
<dbReference type="Pfam" id="PF17921">
    <property type="entry name" value="Integrase_H2C2"/>
    <property type="match status" value="2"/>
</dbReference>
<evidence type="ECO:0000256" key="2">
    <source>
        <dbReference type="ARBA" id="ARBA00022695"/>
    </source>
</evidence>
<evidence type="ECO:0000313" key="13">
    <source>
        <dbReference type="Proteomes" id="UP000694240"/>
    </source>
</evidence>
<dbReference type="PANTHER" id="PTHR35046">
    <property type="entry name" value="ZINC KNUCKLE (CCHC-TYPE) FAMILY PROTEIN"/>
    <property type="match status" value="1"/>
</dbReference>
<dbReference type="Pfam" id="PF03078">
    <property type="entry name" value="ATHILA"/>
    <property type="match status" value="1"/>
</dbReference>
<comment type="caution">
    <text evidence="12">The sequence shown here is derived from an EMBL/GenBank/DDBJ whole genome shotgun (WGS) entry which is preliminary data.</text>
</comment>
<feature type="region of interest" description="Disordered" evidence="9">
    <location>
        <begin position="845"/>
        <end position="875"/>
    </location>
</feature>
<dbReference type="FunFam" id="3.30.70.270:FF:000020">
    <property type="entry name" value="Transposon Tf2-6 polyprotein-like Protein"/>
    <property type="match status" value="2"/>
</dbReference>
<evidence type="ECO:0000256" key="3">
    <source>
        <dbReference type="ARBA" id="ARBA00022722"/>
    </source>
</evidence>
<evidence type="ECO:0000256" key="1">
    <source>
        <dbReference type="ARBA" id="ARBA00022679"/>
    </source>
</evidence>
<dbReference type="Proteomes" id="UP000694240">
    <property type="component" value="Chromosome 10"/>
</dbReference>
<evidence type="ECO:0000256" key="9">
    <source>
        <dbReference type="SAM" id="MobiDB-lite"/>
    </source>
</evidence>
<feature type="compositionally biased region" description="Basic residues" evidence="9">
    <location>
        <begin position="5035"/>
        <end position="5045"/>
    </location>
</feature>
<keyword evidence="13" id="KW-1185">Reference proteome</keyword>
<feature type="region of interest" description="Disordered" evidence="9">
    <location>
        <begin position="2979"/>
        <end position="3012"/>
    </location>
</feature>
<dbReference type="InterPro" id="IPR056924">
    <property type="entry name" value="SH3_Tf2-1"/>
</dbReference>
<evidence type="ECO:0000259" key="11">
    <source>
        <dbReference type="PROSITE" id="PS50994"/>
    </source>
</evidence>
<dbReference type="FunFam" id="1.10.340.70:FF:000001">
    <property type="entry name" value="Retrovirus-related Pol polyprotein from transposon gypsy-like Protein"/>
    <property type="match status" value="1"/>
</dbReference>
<evidence type="ECO:0000256" key="8">
    <source>
        <dbReference type="SAM" id="Coils"/>
    </source>
</evidence>
<feature type="compositionally biased region" description="Basic and acidic residues" evidence="9">
    <location>
        <begin position="143"/>
        <end position="158"/>
    </location>
</feature>
<feature type="domain" description="CCHC-type" evidence="10">
    <location>
        <begin position="477"/>
        <end position="493"/>
    </location>
</feature>
<keyword evidence="2" id="KW-0548">Nucleotidyltransferase</keyword>
<dbReference type="GO" id="GO:0008270">
    <property type="term" value="F:zinc ion binding"/>
    <property type="evidence" value="ECO:0007669"/>
    <property type="project" value="UniProtKB-KW"/>
</dbReference>
<dbReference type="PANTHER" id="PTHR35046:SF9">
    <property type="entry name" value="RNA-DIRECTED DNA POLYMERASE"/>
    <property type="match status" value="1"/>
</dbReference>
<keyword evidence="4" id="KW-0255">Endonuclease</keyword>
<feature type="domain" description="Integrase catalytic" evidence="11">
    <location>
        <begin position="2339"/>
        <end position="2499"/>
    </location>
</feature>
<organism evidence="12 13">
    <name type="scientific">Arabidopsis thaliana x Arabidopsis arenosa</name>
    <dbReference type="NCBI Taxonomy" id="1240361"/>
    <lineage>
        <taxon>Eukaryota</taxon>
        <taxon>Viridiplantae</taxon>
        <taxon>Streptophyta</taxon>
        <taxon>Embryophyta</taxon>
        <taxon>Tracheophyta</taxon>
        <taxon>Spermatophyta</taxon>
        <taxon>Magnoliopsida</taxon>
        <taxon>eudicotyledons</taxon>
        <taxon>Gunneridae</taxon>
        <taxon>Pentapetalae</taxon>
        <taxon>rosids</taxon>
        <taxon>malvids</taxon>
        <taxon>Brassicales</taxon>
        <taxon>Brassicaceae</taxon>
        <taxon>Camelineae</taxon>
        <taxon>Arabidopsis</taxon>
    </lineage>
</organism>
<feature type="region of interest" description="Disordered" evidence="9">
    <location>
        <begin position="4478"/>
        <end position="4513"/>
    </location>
</feature>
<evidence type="ECO:0000256" key="7">
    <source>
        <dbReference type="PROSITE-ProRule" id="PRU00047"/>
    </source>
</evidence>
<keyword evidence="7" id="KW-0479">Metal-binding</keyword>
<evidence type="ECO:0000256" key="5">
    <source>
        <dbReference type="ARBA" id="ARBA00022801"/>
    </source>
</evidence>
<feature type="region of interest" description="Disordered" evidence="9">
    <location>
        <begin position="4531"/>
        <end position="4567"/>
    </location>
</feature>
<feature type="compositionally biased region" description="Polar residues" evidence="9">
    <location>
        <begin position="123"/>
        <end position="142"/>
    </location>
</feature>
<evidence type="ECO:0000256" key="4">
    <source>
        <dbReference type="ARBA" id="ARBA00022759"/>
    </source>
</evidence>
<sequence length="5179" mass="588891">MESLDHGAKEQHVPDDILDHQAGDVIEHGAKEHGDEVLGAKEDVAFQVATGPMTRSRTKQMNQAINTLLQHIEGSLKPEACPTTLNQAWKFKGIPQPLEVLFDPSSSSPLDLTRFTPPDPPEQTYSSTLTRPLEYTHQTTRVHSPDHSNMSDKDKEESSQAQNNKLLMEALTATLTATLTANMAKMMDERFEANERSNQGRQNRDTRNPSDQEAAHNYYSQSSTRNSHRRRRHHREERALPRDDLAGLKIRIPTFQGTSDPEEYLEWEKKIELVFGCQGYTEERKVKVAPTGFQNYALSWWDQLVTTRRRAGDYPIETWTQIKTIMRKRSVPSHYYRELLNRLRNLVQGSRSVEEYYKEMETLMLRADIQEDEEAKMSRFMGGLNRDIIDRVEVQHYVELEELLHKAIMFEKQLKRRSSKPSFGSGKPSFGSGKPSYQKDERSGFQRDYKPFVKPKVEDQDQKGKGKVVETRTRDIKCFKCHGHGHYASECSNKRIMILKETGEIESADEQQEENSSSEDCEAPSKGELLVAMKALSVIAKTDEQEQRENLFHSRCIVNDKVCSLIIDGGSCTNVASETMVEKLGLKVMKHPKPYKLQWLNEDGEMSVNRQVKVPLSIGKYEDEILCDILPMDASHILLGRPWQSDRRVMHDGFTNRQIFEFKGRKTILAPMTPHEVYLDQLSMKMRRKQKEKSSNLMITERASLPNRPAYRTNPVETKELEKQVTELMERGHIRESMSPCAVPVLLVPKKDGSWRMCVDCRAINNITVKYRHPIPRLDDMLDELHGSSIFSKSSARAVPEQCTRAMQSSARAVPEQCTRAVPEQFQSSVLEQCQSSSRAVYSSSARAEPEQCTRAEPEQSQSSARAAAERPHPTRVHLRASLEQVANFEECYKDNINQLARELKERRDRDGCELHNPVAMEPQEQDNQGVGIPRNIGAGDAPRNHQQRQGIVPPPVQNNNFEIKSGLISMIQGNKFHGFPMEDPLDHLDNFDRLCSLTKINGVSEDGFKLRLFPFSLGDKAHQWEKTLPPDSITSWDDCKTAFLTKFFSNSRTARLRNEISSFTQKQSESFCEAWERFKGYTTQCPHHGFKKASLLSTLYRGALPKFRMVLDTASNGNFLNKDVEEGWELVENLAQSDGNYNEDFDRSNRGIGDSDAKHSKDIKALNDKLDKILLTQQKQVHYITEEEHYQIQEGENTQAAEVSYIQNQGGYNKGYNPYTPAHPNLSYRSTNVANPQDQVYPQQQQNQSKPFVPYNQGFAPKQQFSGGYQQHNPPPGFAQQPLQAPPAQDQDMKQMLQQLLHGQAAGAIALDKKMAEIHNKVDCSFNDLNIKFEALNSRLKYVESQIASTSAPTNPGQLPGKAIQNQKGHVNAIHLRNGRELQTRPSPAPVTEDSEIQEGEDFIQHETQVDDTTKLDQEAAPSDQAKSPHIKEPVIDKGKKKAFVPPPYKPKIPFPGRFKRDIIEKYRAMFAKHIKEIELRMHLIDAFMLIPDSHKFFKDMVMERIKEVQGMESHECSEIIQTKIIPKKLGDPGSFTLPCSLGTLAFSNCLCDLGAFKSLMPLSVAKRLGFSKYKPCNISLILADESVRFPHGLLEDLPIKIGNAEIPTDFIVLEMDEPKDPLILGRPFLATAGAVIDVKNGKIDLNLGNDFTMKFDINDATRKPTIEGQTFVVKVMDCLADEQLEEVAEEDHQKTSLTKSGEAGYLPTETLRCGKSLDSHKEVAGSEVFKGLIESKTEVKVAYEASSTYAQPADSSIHLSTSSTSLENSTSIKHRDKLLESSNSAPDGWLELKERSKWQDKAIRELTGTVRELKDQIKKLHGKANQVPLQIKDVPNDEASTLVSKKTIEEDYPVDQQEAYYEKRAIEYSTADLSSKHAKYIQVLRSCAEQCQSSARAVYSSCAEQCLSSARAVYSSSARAVPEQCTRAVPEQFQSSVLEQCQSRARAVYSSRARAEPEQSQSSARAAAERPHPTRVHLRASLEQVANFEEWSTRQNHSSSCSNGVKVDEEKVKAIREWPSPKSVGEVRSFHGLAGFYRRFVKDFSTLAAPLTEVIKKNVGFKWEQAQEDAFQALKEKLTNAPVLSLPDFIKTFEIECDASGVGIGAVLMQDKKPIAYFSEKLGGATLNYPTYDKELYALVRALQTWQHYLWPKEFVIHTDHESLKHLKGQQKLNKRHARWVEFIETFPYVIKYKKGKDNVVADALSRRYVLLSSLDAKLLGFEHIKSLYANDSDFEKIYSSCEKFAFGKYYRHDGFLFYDNRLCIPNSSLRELFVREAHGGGLMGHFGVSKTLKVMQDHFHWPHMKRDVERMCERCPTCKQAKAKSQPHGLYTPLPIPSHPWNDISMDFVVGLPRTRTGKDSIFVVVDRFSKMAHFIPCHKTDDAMHIANLFFKEIVRLHGMPKTIVSDRDTKFLSYFWKTLWSKLGTKLLFSTTCHPQTDGQTEVVNRTLSTLLRALIKKNLKTWEDCLPHVEFAYNHSMHSASKFSPFQIVYGFNPTTPLDLMPLPLNERVSLDGKKKAELVQQIHEQAKKNIEEKTKQYTKQANKRRKELIFNEGDLVWIHLRKERFPKERKSKLMPRIDGPFKVLKRINNNAYSLDLQGKYNVSNSFNVADLIPFIADNTDLRSNPFQLGEDDVIMESLDHGAKEQHVPDDILDHQAGDVIEHGAKEHGDEVLGAKEDVAFQVATGPMTRSRTKQLNQAINTLLQHIEGSLKPEACPTTLNQAWKFKGIPQPLEVLFDPSSSSPLDLTRFTPPDPPEQTYSSTLTRPLEYTHQTTRVPSRPHVECTSRLTTCMQTRSKGSSNLISYKDNIDRGVLPKIRMLLDTASNGNFLNKDVEEGWELIENLALSDGNYNEDFDRSNRGIGDSDTKHTKEMVKALNDKLDQFLLTNQKPVHYITEEEHYQIQEGENTQNVEVSYVQNQGGYNKGYNPYKPAHPNLSYRSTNVANPQDQVYPQQQQNQSKPFVPYNQGFVPKQQFSGGYQQHNPPPGFAQQPQQAPPAQDQEMKQMLQQIIHGQAAGDKKMAEIQNKVDCSYNDLNVKFEALNSKVKYMESQAASTSAPKHPGQLPGKAIQNPREYANAIQLRSGRELHARPNQDPITEDSEIQEGETSIQNETPVEDTTKLDQETVPRDQAKSPQIKEPVDDKSKKKAFVPPPYKPKIPFPGRFKRDIIEKYRAMFAKHIKELEVRMPLIDAFMLIPDSHKFLKDMVMERIQEVQGMVVLSHECSAIIQKKIIPKKLGDPGSFTLPCSLGPLFFSKCLCDLGASVSLMPLSVARRLGFNKYKSCQIQLILADRSVRVPHGMLEDLPVKIGRVEIPTDFVVLEMDEEPKDPLILGRPFLATAGALIDVRRGKIDLNLGDDFKMTFDITKTMKKPTIDGQVFYIEEMDRLADELLEELTEEDYLQSALTKDGEEGFLHLETLGYKKLLDSHKEEESSECFEKLEVPVAEVRTVKEDVSCQTRLAYSTIRRDGPPSSNSEEVQGADSTSKLDDTSRWPSPTSDDWSELKAPKVDLKPLPQGLRYAFLGTNSTYPVIINAALNDDEVNLLLSELRKYRKAIGYSLSDIKGISPSLCNHRIHLENESYSSIEPQRRLNPNLKEVVKKEILKLLDADVIYPISDSTWVSPVHCVPKKGGMTVVKNEKDELIPTRTITGHRMCIDYRKLNAASRKDHFPLPFIDQMLERLANHPYYCFLDGYSGFFQIPIHPNDQEKTTFTCPYGTFAYKRMPFGLCNAPATFQRCMTSIFSDLIEEMVEVFMDDFSVYGSSFSSCLLNLCRVLTRCEETNLVLNWEKCHFMVREGIVLGHKISEKGIEVDKGKIEVMMQLQPPKTVKDIRSFLGHAGFYRRFIKDFSKIARPLTRLLCKEAEFEFDEDCLKAFHTIKEALVTAPVVQAPNWDYPFEIMCDASDYAVGAVLGQRIDKKLHVIYYASRTLDEAQGRYATTEKELLAVVFAFEKFRSYLVGSKVTVYTDHAALRHIYAKKDTKPRLLRWILLLQEFDMEIVDKKGIENGAADHLSRMRMEEATPIDDSMPEEQLLAIKSYEIVYNKKEIEVACAVKEERFPWYADFVNYLICGEIPKYLDAYQRKKFFRDINHYYWDEPYLYKKGTDGLFRRCIAEEEVQGVLEHCHGSAYGGHFATFKTVQKVLQAGLWWPSMFKDAYGFIAKCDPCQRMGNITRRNEMPQNPILELFKSIIFPRFGIPKAVISDGGSHFINKVFESLLKKHGVKHKVATPYHPQTSGQVEVSNRQIKAILARVVGVSRRDWSTKLDDTLWAYRTAFKTPIGRTPFQMLYGKSCHLPVEVEYKAIWATKLLNLDIKEAQEKRSVDLHELEEIRLEAYESSKVYKERTKAFHDKRISPKDFKAGDQVLLFNSRLKLFPGKLKSRWSGPFTIKEVLPFGAISLFTKDGSEFKVNGNTMDGDQERKRVSSRHAARGFAIINERIPAPAWTGHASFVREDSPDRVEREVALNQGGNEPTRRHVEQGRRVGSSSSRNDDAERVARRRREISRGKRVVEADFEPTQEEAVEMEEEEAVEMEEEIKPAKPAKRDKKKRKPPTPEEYYSYLKTLEFEGTRHPHRETMAALGIAEDIDYLAEMCGLKTFLGYSFEGYQEETCQLLATLDVHFYADEQEEENGRGFGYITFSVKGRDYSLTIRELNLLYGFPSKEGLVQDFDKRELQAFWKTIAGPGDYKPSKSKSSSIRSPVVRYLHQSIASMFFAKKITGTISEGELQLLDSALLFTLRNTSDGAEMVGDRGNAPLIAVFLDHLLGYKEYAANMHRSGRKGSLTIGGILTPILVAANIDVGTGDSSPTWIDMAYLRKKGYLDKTAPEGVLLYVFNHPEEGTSRLLLPCTNHTTIRAGENIDFCPPSFILYDSQVAPASPPPQAMHEDDQEQTQDAPDDYAPERFFFEEYKAPRQTKGEREAHKRIGLLQGLGKFQGKAMRGLSKKVDSLTTMVKKMALQITDLQKKSKHSPSSSEERGTLRRSGSSSMAPRHAVRADPPRYSSFEPRQRESQEESTPLPKRSQSHRRKRKVQKPSPEADSTMELDDTSRQHVETAPEPTNPPYMQENTNVEQPPPESSTAPSYTQESMDEYFGAYLGLNGARRNQHDLGARLRIELERNEVVQDHPGAGSTSWLDYTSRQHQEAEEEQSRRGWLDDTSRGSSRRHL</sequence>
<feature type="region of interest" description="Disordered" evidence="9">
    <location>
        <begin position="3472"/>
        <end position="3514"/>
    </location>
</feature>
<keyword evidence="5" id="KW-0378">Hydrolase</keyword>
<feature type="compositionally biased region" description="Low complexity" evidence="9">
    <location>
        <begin position="420"/>
        <end position="436"/>
    </location>
</feature>
<feature type="compositionally biased region" description="Basic and acidic residues" evidence="9">
    <location>
        <begin position="202"/>
        <end position="214"/>
    </location>
</feature>
<reference evidence="12 13" key="1">
    <citation type="submission" date="2020-12" db="EMBL/GenBank/DDBJ databases">
        <title>Concerted genomic and epigenomic changes stabilize Arabidopsis allopolyploids.</title>
        <authorList>
            <person name="Chen Z."/>
        </authorList>
    </citation>
    <scope>NUCLEOTIDE SEQUENCE [LARGE SCALE GENOMIC DNA]</scope>
    <source>
        <strain evidence="12">Allo738</strain>
        <tissue evidence="12">Leaf</tissue>
    </source>
</reference>
<dbReference type="InterPro" id="IPR001584">
    <property type="entry name" value="Integrase_cat-core"/>
</dbReference>
<feature type="compositionally biased region" description="Acidic residues" evidence="9">
    <location>
        <begin position="4531"/>
        <end position="4547"/>
    </location>
</feature>
<feature type="compositionally biased region" description="Basic and acidic residues" evidence="9">
    <location>
        <begin position="5151"/>
        <end position="5171"/>
    </location>
</feature>
<dbReference type="InterPro" id="IPR041588">
    <property type="entry name" value="Integrase_H2C2"/>
</dbReference>
<feature type="region of interest" description="Disordered" evidence="9">
    <location>
        <begin position="3092"/>
        <end position="3161"/>
    </location>
</feature>
<evidence type="ECO:0000313" key="12">
    <source>
        <dbReference type="EMBL" id="KAG7559391.1"/>
    </source>
</evidence>
<feature type="compositionally biased region" description="Basic and acidic residues" evidence="9">
    <location>
        <begin position="3126"/>
        <end position="3140"/>
    </location>
</feature>